<feature type="compositionally biased region" description="Basic and acidic residues" evidence="1">
    <location>
        <begin position="48"/>
        <end position="57"/>
    </location>
</feature>
<evidence type="ECO:0000313" key="4">
    <source>
        <dbReference type="Proteomes" id="UP001221142"/>
    </source>
</evidence>
<evidence type="ECO:0000313" key="3">
    <source>
        <dbReference type="EMBL" id="KAJ7604487.1"/>
    </source>
</evidence>
<feature type="compositionally biased region" description="Low complexity" evidence="1">
    <location>
        <begin position="99"/>
        <end position="119"/>
    </location>
</feature>
<name>A0AAD7F897_9AGAR</name>
<keyword evidence="2" id="KW-1133">Transmembrane helix</keyword>
<dbReference type="EMBL" id="JARKIF010000104">
    <property type="protein sequence ID" value="KAJ7604487.1"/>
    <property type="molecule type" value="Genomic_DNA"/>
</dbReference>
<proteinExistence type="predicted"/>
<protein>
    <submittedName>
        <fullName evidence="3">Uncharacterized protein</fullName>
    </submittedName>
</protein>
<feature type="region of interest" description="Disordered" evidence="1">
    <location>
        <begin position="88"/>
        <end position="119"/>
    </location>
</feature>
<dbReference type="AlphaFoldDB" id="A0AAD7F897"/>
<keyword evidence="2" id="KW-0472">Membrane</keyword>
<feature type="transmembrane region" description="Helical" evidence="2">
    <location>
        <begin position="62"/>
        <end position="84"/>
    </location>
</feature>
<comment type="caution">
    <text evidence="3">The sequence shown here is derived from an EMBL/GenBank/DDBJ whole genome shotgun (WGS) entry which is preliminary data.</text>
</comment>
<keyword evidence="2" id="KW-0812">Transmembrane</keyword>
<feature type="region of interest" description="Disordered" evidence="1">
    <location>
        <begin position="30"/>
        <end position="57"/>
    </location>
</feature>
<reference evidence="3" key="1">
    <citation type="submission" date="2023-03" db="EMBL/GenBank/DDBJ databases">
        <title>Massive genome expansion in bonnet fungi (Mycena s.s.) driven by repeated elements and novel gene families across ecological guilds.</title>
        <authorList>
            <consortium name="Lawrence Berkeley National Laboratory"/>
            <person name="Harder C.B."/>
            <person name="Miyauchi S."/>
            <person name="Viragh M."/>
            <person name="Kuo A."/>
            <person name="Thoen E."/>
            <person name="Andreopoulos B."/>
            <person name="Lu D."/>
            <person name="Skrede I."/>
            <person name="Drula E."/>
            <person name="Henrissat B."/>
            <person name="Morin E."/>
            <person name="Kohler A."/>
            <person name="Barry K."/>
            <person name="LaButti K."/>
            <person name="Morin E."/>
            <person name="Salamov A."/>
            <person name="Lipzen A."/>
            <person name="Mereny Z."/>
            <person name="Hegedus B."/>
            <person name="Baldrian P."/>
            <person name="Stursova M."/>
            <person name="Weitz H."/>
            <person name="Taylor A."/>
            <person name="Grigoriev I.V."/>
            <person name="Nagy L.G."/>
            <person name="Martin F."/>
            <person name="Kauserud H."/>
        </authorList>
    </citation>
    <scope>NUCLEOTIDE SEQUENCE</scope>
    <source>
        <strain evidence="3">9284</strain>
    </source>
</reference>
<sequence length="119" mass="13286">MSSSRRVIAASMAAAHRCVTMLPPRQLLPRDIRTIRRMSPARSYSENRPNEESEDEKYREPLLYQIIPAVLQLGAAALIFRYLIAERSQRNGPQQGQSDSAFAPDEPAPPDATNDSGFT</sequence>
<accession>A0AAD7F897</accession>
<evidence type="ECO:0000256" key="2">
    <source>
        <dbReference type="SAM" id="Phobius"/>
    </source>
</evidence>
<evidence type="ECO:0000256" key="1">
    <source>
        <dbReference type="SAM" id="MobiDB-lite"/>
    </source>
</evidence>
<dbReference type="Proteomes" id="UP001221142">
    <property type="component" value="Unassembled WGS sequence"/>
</dbReference>
<gene>
    <name evidence="3" type="ORF">FB45DRAFT_1043726</name>
</gene>
<organism evidence="3 4">
    <name type="scientific">Roridomyces roridus</name>
    <dbReference type="NCBI Taxonomy" id="1738132"/>
    <lineage>
        <taxon>Eukaryota</taxon>
        <taxon>Fungi</taxon>
        <taxon>Dikarya</taxon>
        <taxon>Basidiomycota</taxon>
        <taxon>Agaricomycotina</taxon>
        <taxon>Agaricomycetes</taxon>
        <taxon>Agaricomycetidae</taxon>
        <taxon>Agaricales</taxon>
        <taxon>Marasmiineae</taxon>
        <taxon>Mycenaceae</taxon>
        <taxon>Roridomyces</taxon>
    </lineage>
</organism>
<keyword evidence="4" id="KW-1185">Reference proteome</keyword>